<dbReference type="SUPFAM" id="SSF81342">
    <property type="entry name" value="Transmembrane di-heme cytochromes"/>
    <property type="match status" value="1"/>
</dbReference>
<keyword evidence="10" id="KW-0408">Iron</keyword>
<dbReference type="EMBL" id="QDDL01000001">
    <property type="protein sequence ID" value="PVZ71961.1"/>
    <property type="molecule type" value="Genomic_DNA"/>
</dbReference>
<evidence type="ECO:0000256" key="2">
    <source>
        <dbReference type="ARBA" id="ARBA00004651"/>
    </source>
</evidence>
<keyword evidence="7" id="KW-0479">Metal-binding</keyword>
<evidence type="ECO:0000256" key="11">
    <source>
        <dbReference type="ARBA" id="ARBA00023136"/>
    </source>
</evidence>
<evidence type="ECO:0000256" key="1">
    <source>
        <dbReference type="ARBA" id="ARBA00001970"/>
    </source>
</evidence>
<evidence type="ECO:0000256" key="4">
    <source>
        <dbReference type="ARBA" id="ARBA00022475"/>
    </source>
</evidence>
<evidence type="ECO:0000256" key="9">
    <source>
        <dbReference type="ARBA" id="ARBA00022989"/>
    </source>
</evidence>
<accession>A0A2V1GXS4</accession>
<protein>
    <submittedName>
        <fullName evidence="15">Cytochrome b</fullName>
    </submittedName>
</protein>
<proteinExistence type="inferred from homology"/>
<feature type="transmembrane region" description="Helical" evidence="13">
    <location>
        <begin position="53"/>
        <end position="70"/>
    </location>
</feature>
<evidence type="ECO:0000256" key="3">
    <source>
        <dbReference type="ARBA" id="ARBA00022448"/>
    </source>
</evidence>
<dbReference type="GO" id="GO:0005886">
    <property type="term" value="C:plasma membrane"/>
    <property type="evidence" value="ECO:0007669"/>
    <property type="project" value="UniProtKB-SubCell"/>
</dbReference>
<evidence type="ECO:0000256" key="6">
    <source>
        <dbReference type="ARBA" id="ARBA00022692"/>
    </source>
</evidence>
<comment type="cofactor">
    <cofactor evidence="1">
        <name>heme b</name>
        <dbReference type="ChEBI" id="CHEBI:60344"/>
    </cofactor>
</comment>
<sequence>MNWRNHAAGYGLLSRVLHWLIALFVFWMLYLGLTMHDLPLGLEKLKQINLHKALGVTVFALVLIRLIWKLSNPSVKAPPGQPKWQQRAAEAAHWSLYGFMLAMPISGWVMSTAAGYPVSYFGLAKFPLLFEKNKQLQDIGHVVHEFASWAFIAVLVAHVGAALYHHFVVKDEVLKRMLKD</sequence>
<dbReference type="GO" id="GO:0022904">
    <property type="term" value="P:respiratory electron transport chain"/>
    <property type="evidence" value="ECO:0007669"/>
    <property type="project" value="InterPro"/>
</dbReference>
<name>A0A2V1GXS4_9GAMM</name>
<evidence type="ECO:0000256" key="5">
    <source>
        <dbReference type="ARBA" id="ARBA00022617"/>
    </source>
</evidence>
<keyword evidence="16" id="KW-1185">Reference proteome</keyword>
<feature type="transmembrane region" description="Helical" evidence="13">
    <location>
        <begin position="12"/>
        <end position="33"/>
    </location>
</feature>
<gene>
    <name evidence="15" type="ORF">DC094_02765</name>
</gene>
<dbReference type="InterPro" id="IPR011577">
    <property type="entry name" value="Cyt_b561_bac/Ni-Hgenase"/>
</dbReference>
<dbReference type="PANTHER" id="PTHR30529">
    <property type="entry name" value="CYTOCHROME B561"/>
    <property type="match status" value="1"/>
</dbReference>
<feature type="domain" description="Cytochrome b561 bacterial/Ni-hydrogenase" evidence="14">
    <location>
        <begin position="10"/>
        <end position="178"/>
    </location>
</feature>
<evidence type="ECO:0000256" key="8">
    <source>
        <dbReference type="ARBA" id="ARBA00022982"/>
    </source>
</evidence>
<evidence type="ECO:0000256" key="7">
    <source>
        <dbReference type="ARBA" id="ARBA00022723"/>
    </source>
</evidence>
<dbReference type="GO" id="GO:0009055">
    <property type="term" value="F:electron transfer activity"/>
    <property type="evidence" value="ECO:0007669"/>
    <property type="project" value="InterPro"/>
</dbReference>
<dbReference type="Gene3D" id="1.20.950.20">
    <property type="entry name" value="Transmembrane di-heme cytochromes, Chain C"/>
    <property type="match status" value="1"/>
</dbReference>
<dbReference type="GO" id="GO:0046872">
    <property type="term" value="F:metal ion binding"/>
    <property type="evidence" value="ECO:0007669"/>
    <property type="project" value="UniProtKB-KW"/>
</dbReference>
<evidence type="ECO:0000313" key="16">
    <source>
        <dbReference type="Proteomes" id="UP000244906"/>
    </source>
</evidence>
<keyword evidence="4" id="KW-1003">Cell membrane</keyword>
<dbReference type="InterPro" id="IPR016174">
    <property type="entry name" value="Di-haem_cyt_TM"/>
</dbReference>
<dbReference type="GO" id="GO:0020037">
    <property type="term" value="F:heme binding"/>
    <property type="evidence" value="ECO:0007669"/>
    <property type="project" value="TreeGrafter"/>
</dbReference>
<feature type="transmembrane region" description="Helical" evidence="13">
    <location>
        <begin position="146"/>
        <end position="169"/>
    </location>
</feature>
<comment type="caution">
    <text evidence="15">The sequence shown here is derived from an EMBL/GenBank/DDBJ whole genome shotgun (WGS) entry which is preliminary data.</text>
</comment>
<evidence type="ECO:0000256" key="12">
    <source>
        <dbReference type="ARBA" id="ARBA00037975"/>
    </source>
</evidence>
<organism evidence="15 16">
    <name type="scientific">Pelagibaculum spongiae</name>
    <dbReference type="NCBI Taxonomy" id="2080658"/>
    <lineage>
        <taxon>Bacteria</taxon>
        <taxon>Pseudomonadati</taxon>
        <taxon>Pseudomonadota</taxon>
        <taxon>Gammaproteobacteria</taxon>
        <taxon>Oceanospirillales</taxon>
        <taxon>Pelagibaculum</taxon>
    </lineage>
</organism>
<evidence type="ECO:0000259" key="14">
    <source>
        <dbReference type="Pfam" id="PF01292"/>
    </source>
</evidence>
<dbReference type="AlphaFoldDB" id="A0A2V1GXS4"/>
<evidence type="ECO:0000313" key="15">
    <source>
        <dbReference type="EMBL" id="PVZ71961.1"/>
    </source>
</evidence>
<dbReference type="InterPro" id="IPR052168">
    <property type="entry name" value="Cytochrome_b561_oxidase"/>
</dbReference>
<dbReference type="Pfam" id="PF01292">
    <property type="entry name" value="Ni_hydr_CYTB"/>
    <property type="match status" value="1"/>
</dbReference>
<dbReference type="OrthoDB" id="9793784at2"/>
<dbReference type="PANTHER" id="PTHR30529:SF7">
    <property type="entry name" value="CYTOCHROME B561 BACTERIAL_NI-HYDROGENASE DOMAIN-CONTAINING PROTEIN"/>
    <property type="match status" value="1"/>
</dbReference>
<dbReference type="RefSeq" id="WP_116685550.1">
    <property type="nucleotide sequence ID" value="NZ_CAWNYD010000001.1"/>
</dbReference>
<keyword evidence="11 13" id="KW-0472">Membrane</keyword>
<dbReference type="Proteomes" id="UP000244906">
    <property type="component" value="Unassembled WGS sequence"/>
</dbReference>
<evidence type="ECO:0000256" key="10">
    <source>
        <dbReference type="ARBA" id="ARBA00023004"/>
    </source>
</evidence>
<reference evidence="15 16" key="1">
    <citation type="submission" date="2018-04" db="EMBL/GenBank/DDBJ databases">
        <title>Thalassorhabdus spongiae gen. nov., sp. nov., isolated from a marine sponge in South-West Iceland.</title>
        <authorList>
            <person name="Knobloch S."/>
            <person name="Daussin A."/>
            <person name="Johannsson R."/>
            <person name="Marteinsson V.T."/>
        </authorList>
    </citation>
    <scope>NUCLEOTIDE SEQUENCE [LARGE SCALE GENOMIC DNA]</scope>
    <source>
        <strain evidence="15 16">Hp12</strain>
    </source>
</reference>
<evidence type="ECO:0000256" key="13">
    <source>
        <dbReference type="SAM" id="Phobius"/>
    </source>
</evidence>
<keyword evidence="9 13" id="KW-1133">Transmembrane helix</keyword>
<comment type="subcellular location">
    <subcellularLocation>
        <location evidence="2">Cell membrane</location>
        <topology evidence="2">Multi-pass membrane protein</topology>
    </subcellularLocation>
</comment>
<keyword evidence="3" id="KW-0813">Transport</keyword>
<keyword evidence="6 13" id="KW-0812">Transmembrane</keyword>
<comment type="similarity">
    <text evidence="12">Belongs to the cytochrome b561 family.</text>
</comment>
<keyword evidence="5" id="KW-0349">Heme</keyword>
<keyword evidence="8" id="KW-0249">Electron transport</keyword>
<feature type="transmembrane region" description="Helical" evidence="13">
    <location>
        <begin position="91"/>
        <end position="110"/>
    </location>
</feature>